<evidence type="ECO:0000313" key="4">
    <source>
        <dbReference type="Proteomes" id="UP000241595"/>
    </source>
</evidence>
<gene>
    <name evidence="3" type="ORF">MTAB308_5333</name>
</gene>
<feature type="compositionally biased region" description="Gly residues" evidence="1">
    <location>
        <begin position="54"/>
        <end position="63"/>
    </location>
</feature>
<keyword evidence="4" id="KW-1185">Reference proteome</keyword>
<feature type="signal peptide" evidence="2">
    <location>
        <begin position="1"/>
        <end position="23"/>
    </location>
</feature>
<dbReference type="RefSeq" id="WP_157901020.1">
    <property type="nucleotide sequence ID" value="NZ_LT717701.1"/>
</dbReference>
<dbReference type="Proteomes" id="UP000241595">
    <property type="component" value="Unassembled WGS sequence"/>
</dbReference>
<protein>
    <submittedName>
        <fullName evidence="3">Mycobacterium terramassiliense ORFan</fullName>
    </submittedName>
</protein>
<keyword evidence="2" id="KW-0732">Signal</keyword>
<proteinExistence type="predicted"/>
<dbReference type="EMBL" id="FTRV01000016">
    <property type="protein sequence ID" value="SPM31809.1"/>
    <property type="molecule type" value="Genomic_DNA"/>
</dbReference>
<evidence type="ECO:0000256" key="1">
    <source>
        <dbReference type="SAM" id="MobiDB-lite"/>
    </source>
</evidence>
<sequence length="63" mass="6058">MSRTMLLGVRAAIAALAIAAAAAAPVAAFTEATHPAKTTVSADPNDVDWYFNGDPGGGGGGGG</sequence>
<evidence type="ECO:0000313" key="3">
    <source>
        <dbReference type="EMBL" id="SPM31809.1"/>
    </source>
</evidence>
<dbReference type="AlphaFoldDB" id="A0A2U3NJU1"/>
<feature type="region of interest" description="Disordered" evidence="1">
    <location>
        <begin position="38"/>
        <end position="63"/>
    </location>
</feature>
<feature type="chain" id="PRO_5039500865" evidence="2">
    <location>
        <begin position="24"/>
        <end position="63"/>
    </location>
</feature>
<name>A0A2U3NJU1_9MYCO</name>
<organism evidence="3 4">
    <name type="scientific">Mycobacterium terramassiliense</name>
    <dbReference type="NCBI Taxonomy" id="1841859"/>
    <lineage>
        <taxon>Bacteria</taxon>
        <taxon>Bacillati</taxon>
        <taxon>Actinomycetota</taxon>
        <taxon>Actinomycetes</taxon>
        <taxon>Mycobacteriales</taxon>
        <taxon>Mycobacteriaceae</taxon>
        <taxon>Mycobacterium</taxon>
    </lineage>
</organism>
<evidence type="ECO:0000256" key="2">
    <source>
        <dbReference type="SAM" id="SignalP"/>
    </source>
</evidence>
<reference evidence="3 4" key="1">
    <citation type="submission" date="2017-01" db="EMBL/GenBank/DDBJ databases">
        <authorList>
            <consortium name="Urmite Genomes"/>
        </authorList>
    </citation>
    <scope>NUCLEOTIDE SEQUENCE [LARGE SCALE GENOMIC DNA]</scope>
    <source>
        <strain evidence="3 4">AB308</strain>
    </source>
</reference>
<accession>A0A2U3NJU1</accession>